<evidence type="ECO:0000259" key="17">
    <source>
        <dbReference type="Pfam" id="PF02706"/>
    </source>
</evidence>
<evidence type="ECO:0000259" key="19">
    <source>
        <dbReference type="Pfam" id="PF13807"/>
    </source>
</evidence>
<dbReference type="InterPro" id="IPR025669">
    <property type="entry name" value="AAA_dom"/>
</dbReference>
<keyword evidence="9" id="KW-0547">Nucleotide-binding</keyword>
<dbReference type="SUPFAM" id="SSF52540">
    <property type="entry name" value="P-loop containing nucleoside triphosphate hydrolases"/>
    <property type="match status" value="1"/>
</dbReference>
<dbReference type="InterPro" id="IPR005702">
    <property type="entry name" value="Wzc-like_C"/>
</dbReference>
<evidence type="ECO:0000313" key="21">
    <source>
        <dbReference type="Proteomes" id="UP000026249"/>
    </source>
</evidence>
<evidence type="ECO:0000256" key="15">
    <source>
        <dbReference type="ARBA" id="ARBA00051245"/>
    </source>
</evidence>
<dbReference type="InterPro" id="IPR032807">
    <property type="entry name" value="GNVR"/>
</dbReference>
<keyword evidence="13 16" id="KW-0472">Membrane</keyword>
<keyword evidence="5" id="KW-1003">Cell membrane</keyword>
<dbReference type="Pfam" id="PF13614">
    <property type="entry name" value="AAA_31"/>
    <property type="match status" value="1"/>
</dbReference>
<dbReference type="Pfam" id="PF13807">
    <property type="entry name" value="GNVR"/>
    <property type="match status" value="1"/>
</dbReference>
<comment type="similarity">
    <text evidence="3">Belongs to the etk/wzc family.</text>
</comment>
<dbReference type="GO" id="GO:0004715">
    <property type="term" value="F:non-membrane spanning protein tyrosine kinase activity"/>
    <property type="evidence" value="ECO:0007669"/>
    <property type="project" value="UniProtKB-EC"/>
</dbReference>
<dbReference type="EMBL" id="JFKE01000004">
    <property type="protein sequence ID" value="KAJ55697.1"/>
    <property type="molecule type" value="Genomic_DNA"/>
</dbReference>
<dbReference type="Pfam" id="PF02706">
    <property type="entry name" value="Wzz"/>
    <property type="match status" value="1"/>
</dbReference>
<comment type="caution">
    <text evidence="20">The sequence shown here is derived from an EMBL/GenBank/DDBJ whole genome shotgun (WGS) entry which is preliminary data.</text>
</comment>
<dbReference type="NCBIfam" id="TIGR01007">
    <property type="entry name" value="eps_fam"/>
    <property type="match status" value="1"/>
</dbReference>
<evidence type="ECO:0000256" key="5">
    <source>
        <dbReference type="ARBA" id="ARBA00022475"/>
    </source>
</evidence>
<evidence type="ECO:0000256" key="4">
    <source>
        <dbReference type="ARBA" id="ARBA00011903"/>
    </source>
</evidence>
<dbReference type="PANTHER" id="PTHR32309:SF13">
    <property type="entry name" value="FERRIC ENTEROBACTIN TRANSPORT PROTEIN FEPE"/>
    <property type="match status" value="1"/>
</dbReference>
<dbReference type="EC" id="2.7.10.2" evidence="4"/>
<dbReference type="Proteomes" id="UP000026249">
    <property type="component" value="Unassembled WGS sequence"/>
</dbReference>
<evidence type="ECO:0000256" key="16">
    <source>
        <dbReference type="SAM" id="Phobius"/>
    </source>
</evidence>
<dbReference type="CDD" id="cd05387">
    <property type="entry name" value="BY-kinase"/>
    <property type="match status" value="1"/>
</dbReference>
<sequence>MTDVNIPPQDTLNLRDLLSVLRRRIRLILFTVLLGVGAALVVLFQLQPEYRSTVLLLVDPTQKNLLNPGDAERLQSASESSRVESEVEIARSGPVLLETVRTLSLVTDPEFGPQVSMGDKVRAALGLPLSTVQNSEALLNGTLQRLSRATEVRRRGLTYLISITVTSKNPERAATIANTMAQVYIDLQIASKTRSVESARDLLFAQVNSARETLANTNDSFDSYIGANIDRLQSETGNARLLTLQDQLLQSEAARSQAELVISASQDALTSRDWSTLANSLEDEALAALVQQREALVASVSTAASGSQQALDLQAQLARLENSIEAGATSQLSSLRADVDGIDAQGDALREQLRNEVVSSDLSSTTLAQLYGLRQEADIAQRQYTNVLSRLRDLDAEALVQVADSRIVSEALKASRPSFPNTKTLLAIALFASVGVGVGLALLNEFYVGGVISATQLANILPAQVVGSVPAIRRKRELSTIADTIVTSPLSAYSEAFRRIRMAIEQAISAEDRDSLVILVASANPAEGKSTTSLALARSYAQMGKSVLLIDGDLRKPSIHSFIDVQPERGLLEYLKSEDEHSDIGEFYVADPLSKVGVIVGRGRSDVPTDQLLMSSKFAEMLNSARKAMDVIIIDTSPLNSVVDAQYVARHADVALLCFRFGETSQQDIRLAHQRAEESVRPGTPVLALLNHDAGRSGGYYYNSGYYSY</sequence>
<dbReference type="PANTHER" id="PTHR32309">
    <property type="entry name" value="TYROSINE-PROTEIN KINASE"/>
    <property type="match status" value="1"/>
</dbReference>
<organism evidence="20 21">
    <name type="scientific">Actibacterium mucosum KCTC 23349</name>
    <dbReference type="NCBI Taxonomy" id="1454373"/>
    <lineage>
        <taxon>Bacteria</taxon>
        <taxon>Pseudomonadati</taxon>
        <taxon>Pseudomonadota</taxon>
        <taxon>Alphaproteobacteria</taxon>
        <taxon>Rhodobacterales</taxon>
        <taxon>Roseobacteraceae</taxon>
        <taxon>Actibacterium</taxon>
    </lineage>
</organism>
<dbReference type="InterPro" id="IPR003856">
    <property type="entry name" value="LPS_length_determ_N"/>
</dbReference>
<feature type="domain" description="AAA" evidence="18">
    <location>
        <begin position="525"/>
        <end position="645"/>
    </location>
</feature>
<evidence type="ECO:0000256" key="7">
    <source>
        <dbReference type="ARBA" id="ARBA00022679"/>
    </source>
</evidence>
<keyword evidence="6" id="KW-0997">Cell inner membrane</keyword>
<evidence type="ECO:0000259" key="18">
    <source>
        <dbReference type="Pfam" id="PF13614"/>
    </source>
</evidence>
<evidence type="ECO:0000256" key="2">
    <source>
        <dbReference type="ARBA" id="ARBA00007316"/>
    </source>
</evidence>
<evidence type="ECO:0000256" key="13">
    <source>
        <dbReference type="ARBA" id="ARBA00023136"/>
    </source>
</evidence>
<evidence type="ECO:0000256" key="8">
    <source>
        <dbReference type="ARBA" id="ARBA00022692"/>
    </source>
</evidence>
<comment type="similarity">
    <text evidence="2">Belongs to the CpsD/CapB family.</text>
</comment>
<keyword evidence="8 16" id="KW-0812">Transmembrane</keyword>
<keyword evidence="21" id="KW-1185">Reference proteome</keyword>
<feature type="transmembrane region" description="Helical" evidence="16">
    <location>
        <begin position="27"/>
        <end position="46"/>
    </location>
</feature>
<dbReference type="Gene3D" id="3.40.50.300">
    <property type="entry name" value="P-loop containing nucleotide triphosphate hydrolases"/>
    <property type="match status" value="1"/>
</dbReference>
<evidence type="ECO:0000256" key="6">
    <source>
        <dbReference type="ARBA" id="ARBA00022519"/>
    </source>
</evidence>
<dbReference type="RefSeq" id="WP_035259587.1">
    <property type="nucleotide sequence ID" value="NZ_JFKE01000004.1"/>
</dbReference>
<keyword evidence="14" id="KW-0829">Tyrosine-protein kinase</keyword>
<evidence type="ECO:0000256" key="14">
    <source>
        <dbReference type="ARBA" id="ARBA00023137"/>
    </source>
</evidence>
<keyword evidence="7" id="KW-0808">Transferase</keyword>
<evidence type="ECO:0000256" key="12">
    <source>
        <dbReference type="ARBA" id="ARBA00022989"/>
    </source>
</evidence>
<comment type="subcellular location">
    <subcellularLocation>
        <location evidence="1">Cell inner membrane</location>
        <topology evidence="1">Multi-pass membrane protein</topology>
    </subcellularLocation>
</comment>
<dbReference type="STRING" id="1454373.ACMU_13500"/>
<protein>
    <recommendedName>
        <fullName evidence="4">non-specific protein-tyrosine kinase</fullName>
        <ecNumber evidence="4">2.7.10.2</ecNumber>
    </recommendedName>
</protein>
<dbReference type="AlphaFoldDB" id="A0A037ZJF8"/>
<evidence type="ECO:0000256" key="11">
    <source>
        <dbReference type="ARBA" id="ARBA00022840"/>
    </source>
</evidence>
<name>A0A037ZJF8_9RHOB</name>
<evidence type="ECO:0000313" key="20">
    <source>
        <dbReference type="EMBL" id="KAJ55697.1"/>
    </source>
</evidence>
<feature type="domain" description="Tyrosine-protein kinase G-rich" evidence="19">
    <location>
        <begin position="373"/>
        <end position="444"/>
    </location>
</feature>
<dbReference type="InterPro" id="IPR027417">
    <property type="entry name" value="P-loop_NTPase"/>
</dbReference>
<evidence type="ECO:0000256" key="10">
    <source>
        <dbReference type="ARBA" id="ARBA00022777"/>
    </source>
</evidence>
<dbReference type="GO" id="GO:0005886">
    <property type="term" value="C:plasma membrane"/>
    <property type="evidence" value="ECO:0007669"/>
    <property type="project" value="UniProtKB-SubCell"/>
</dbReference>
<keyword evidence="12 16" id="KW-1133">Transmembrane helix</keyword>
<dbReference type="InterPro" id="IPR050445">
    <property type="entry name" value="Bact_polysacc_biosynth/exp"/>
</dbReference>
<keyword evidence="11" id="KW-0067">ATP-binding</keyword>
<proteinExistence type="inferred from homology"/>
<reference evidence="20 21" key="1">
    <citation type="submission" date="2014-03" db="EMBL/GenBank/DDBJ databases">
        <title>Draft Genome Sequence of Actibacterium mucosum KCTC 23349, a Marine Alphaproteobacterium with Complex Ionic Requirements Isolated from Mediterranean Seawater at Malvarrosa Beach, Valencia, Spain.</title>
        <authorList>
            <person name="Arahal D.R."/>
            <person name="Shao Z."/>
            <person name="Lai Q."/>
            <person name="Pujalte M.J."/>
        </authorList>
    </citation>
    <scope>NUCLEOTIDE SEQUENCE [LARGE SCALE GENOMIC DNA]</scope>
    <source>
        <strain evidence="20 21">KCTC 23349</strain>
    </source>
</reference>
<dbReference type="OrthoDB" id="230260at2"/>
<comment type="catalytic activity">
    <reaction evidence="15">
        <text>L-tyrosyl-[protein] + ATP = O-phospho-L-tyrosyl-[protein] + ADP + H(+)</text>
        <dbReference type="Rhea" id="RHEA:10596"/>
        <dbReference type="Rhea" id="RHEA-COMP:10136"/>
        <dbReference type="Rhea" id="RHEA-COMP:20101"/>
        <dbReference type="ChEBI" id="CHEBI:15378"/>
        <dbReference type="ChEBI" id="CHEBI:30616"/>
        <dbReference type="ChEBI" id="CHEBI:46858"/>
        <dbReference type="ChEBI" id="CHEBI:61978"/>
        <dbReference type="ChEBI" id="CHEBI:456216"/>
        <dbReference type="EC" id="2.7.10.2"/>
    </reaction>
</comment>
<evidence type="ECO:0000256" key="1">
    <source>
        <dbReference type="ARBA" id="ARBA00004429"/>
    </source>
</evidence>
<keyword evidence="10" id="KW-0418">Kinase</keyword>
<accession>A0A037ZJF8</accession>
<evidence type="ECO:0000256" key="9">
    <source>
        <dbReference type="ARBA" id="ARBA00022741"/>
    </source>
</evidence>
<feature type="domain" description="Polysaccharide chain length determinant N-terminal" evidence="17">
    <location>
        <begin position="10"/>
        <end position="102"/>
    </location>
</feature>
<dbReference type="GO" id="GO:0005524">
    <property type="term" value="F:ATP binding"/>
    <property type="evidence" value="ECO:0007669"/>
    <property type="project" value="UniProtKB-KW"/>
</dbReference>
<gene>
    <name evidence="20" type="ORF">ACMU_13500</name>
</gene>
<evidence type="ECO:0000256" key="3">
    <source>
        <dbReference type="ARBA" id="ARBA00008883"/>
    </source>
</evidence>